<dbReference type="FunFam" id="1.10.533.10:FF:000059">
    <property type="entry name" value="Fas-associated via death domain"/>
    <property type="match status" value="1"/>
</dbReference>
<dbReference type="OrthoDB" id="100767at2759"/>
<proteinExistence type="predicted"/>
<dbReference type="GO" id="GO:0045087">
    <property type="term" value="P:innate immune response"/>
    <property type="evidence" value="ECO:0007669"/>
    <property type="project" value="UniProtKB-KW"/>
</dbReference>
<comment type="subcellular location">
    <subcellularLocation>
        <location evidence="1">Cytoplasm</location>
    </subcellularLocation>
</comment>
<dbReference type="PROSITE" id="PS50017">
    <property type="entry name" value="DEATH_DOMAIN"/>
    <property type="match status" value="1"/>
</dbReference>
<gene>
    <name evidence="15" type="primary">fadd</name>
</gene>
<dbReference type="RefSeq" id="XP_030622242.1">
    <property type="nucleotide sequence ID" value="XM_030766382.1"/>
</dbReference>
<dbReference type="GO" id="GO:0089720">
    <property type="term" value="F:caspase binding"/>
    <property type="evidence" value="ECO:0007669"/>
    <property type="project" value="TreeGrafter"/>
</dbReference>
<dbReference type="InterPro" id="IPR016729">
    <property type="entry name" value="FADD"/>
</dbReference>
<dbReference type="GeneID" id="115805712"/>
<dbReference type="CTD" id="8772"/>
<evidence type="ECO:0000256" key="3">
    <source>
        <dbReference type="ARBA" id="ARBA00022553"/>
    </source>
</evidence>
<keyword evidence="2" id="KW-0963">Cytoplasm</keyword>
<evidence type="ECO:0000256" key="9">
    <source>
        <dbReference type="ARBA" id="ARBA00069996"/>
    </source>
</evidence>
<evidence type="ECO:0000256" key="4">
    <source>
        <dbReference type="ARBA" id="ARBA00022588"/>
    </source>
</evidence>
<reference evidence="15" key="1">
    <citation type="submission" date="2025-08" db="UniProtKB">
        <authorList>
            <consortium name="RefSeq"/>
        </authorList>
    </citation>
    <scope>IDENTIFICATION</scope>
</reference>
<dbReference type="InterPro" id="IPR000488">
    <property type="entry name" value="Death_dom"/>
</dbReference>
<feature type="domain" description="Death" evidence="12">
    <location>
        <begin position="102"/>
        <end position="186"/>
    </location>
</feature>
<evidence type="ECO:0000256" key="5">
    <source>
        <dbReference type="ARBA" id="ARBA00022703"/>
    </source>
</evidence>
<dbReference type="FunFam" id="1.10.533.10:FF:000062">
    <property type="entry name" value="Fas-associated via death domain"/>
    <property type="match status" value="1"/>
</dbReference>
<organism evidence="14 15">
    <name type="scientific">Chanos chanos</name>
    <name type="common">Milkfish</name>
    <name type="synonym">Mugil chanos</name>
    <dbReference type="NCBI Taxonomy" id="29144"/>
    <lineage>
        <taxon>Eukaryota</taxon>
        <taxon>Metazoa</taxon>
        <taxon>Chordata</taxon>
        <taxon>Craniata</taxon>
        <taxon>Vertebrata</taxon>
        <taxon>Euteleostomi</taxon>
        <taxon>Actinopterygii</taxon>
        <taxon>Neopterygii</taxon>
        <taxon>Teleostei</taxon>
        <taxon>Ostariophysi</taxon>
        <taxon>Gonorynchiformes</taxon>
        <taxon>Chanidae</taxon>
        <taxon>Chanos</taxon>
    </lineage>
</organism>
<dbReference type="Pfam" id="PF01335">
    <property type="entry name" value="DED"/>
    <property type="match status" value="1"/>
</dbReference>
<dbReference type="PANTHER" id="PTHR15077">
    <property type="entry name" value="FAS-ASSOCIATING DEATH DOMAIN-CONTAINING PROTEIN FADD"/>
    <property type="match status" value="1"/>
</dbReference>
<evidence type="ECO:0000259" key="13">
    <source>
        <dbReference type="PROSITE" id="PS50168"/>
    </source>
</evidence>
<dbReference type="GO" id="GO:0045089">
    <property type="term" value="P:positive regulation of innate immune response"/>
    <property type="evidence" value="ECO:0007669"/>
    <property type="project" value="TreeGrafter"/>
</dbReference>
<dbReference type="Proteomes" id="UP000504632">
    <property type="component" value="Chromosome 2"/>
</dbReference>
<dbReference type="SMART" id="SM00005">
    <property type="entry name" value="DEATH"/>
    <property type="match status" value="1"/>
</dbReference>
<accession>A0A6J2USC4</accession>
<dbReference type="FunCoup" id="A0A6J2USC4">
    <property type="interactions" value="1521"/>
</dbReference>
<keyword evidence="14" id="KW-1185">Reference proteome</keyword>
<dbReference type="GO" id="GO:0001819">
    <property type="term" value="P:positive regulation of cytokine production"/>
    <property type="evidence" value="ECO:0007669"/>
    <property type="project" value="UniProtKB-ARBA"/>
</dbReference>
<keyword evidence="4" id="KW-0399">Innate immunity</keyword>
<dbReference type="GO" id="GO:0097191">
    <property type="term" value="P:extrinsic apoptotic signaling pathway"/>
    <property type="evidence" value="ECO:0007669"/>
    <property type="project" value="TreeGrafter"/>
</dbReference>
<sequence length="191" mass="22171">MDQFRVTLVRISENLSDDQLSNLKFLCKGKIGKKKLEDIQSGTELFDCLMEKGEIGHDNAEFLSDILTHIGRTDLAEIITQFETHGTGTKDDLPEEAEQEKLRIAKEVIAQNLGKRWRQYGRKLGLSDAKLESIEEKHPRNLEEQVMELFREWMKLRKREAKVDELIKALRSCSQNYTADLVEKQLKIERP</sequence>
<dbReference type="SMART" id="SM00031">
    <property type="entry name" value="DED"/>
    <property type="match status" value="1"/>
</dbReference>
<dbReference type="CDD" id="cd08306">
    <property type="entry name" value="Death_FADD"/>
    <property type="match status" value="1"/>
</dbReference>
<comment type="function">
    <text evidence="7">Apoptotic adapter molecule that recruits caspases CASP8 or CASP10 to the activated FAS/CD95 or TNFRSF1A/TNFR-1 receptors. The resulting aggregate called the death-inducing signaling complex (DISC) performs CASP8 proteolytic activation. Active CASP8 initiates the subsequent cascade of caspases mediating apoptosis. Involved in interferon-mediated antiviral immune response, playing a role in the positive regulation of interferon signaling.</text>
</comment>
<dbReference type="Gene3D" id="1.10.533.10">
    <property type="entry name" value="Death Domain, Fas"/>
    <property type="match status" value="2"/>
</dbReference>
<comment type="subunit">
    <text evidence="8">Can self-associate. Component of the AIM2 PANoptosome complex, a multiprotein complex that drives inflammatory cell death (PANoptosis). Component of the death-induced signaling complex (DISC) composed of cell surface receptor FAS/CD95 or TNFRSF1A, adapter protein FADD and the CASP8 protease; recruitment of CASP8 to the complex is required for processing of CASP8 into the p18 and p10 subunits. Interacts (via death domain) with FAS (via death domain). Interacts directly (via DED domain) with NOL3 (via CARD domain); inhibits death-inducing signaling complex (DISC) assembly by inhibiting the increase in FAS-FADD binding induced by FAS activation. Interacts with CFLAR, PEA15 and MBD4. When phosphorylated, part of a complex containing HIPK3 and FAS. May interact with MAVS/IPS1. Interacts with MOCV v-CFLAR protein and PIDD1. Interacts with RIPK1 and TRADD. Interacts with stimulated TNFRSF10B. Interacts with DDX24.</text>
</comment>
<name>A0A6J2USC4_CHACN</name>
<dbReference type="SUPFAM" id="SSF47986">
    <property type="entry name" value="DEATH domain"/>
    <property type="match status" value="1"/>
</dbReference>
<evidence type="ECO:0000256" key="11">
    <source>
        <dbReference type="ARBA" id="ARBA00075696"/>
    </source>
</evidence>
<dbReference type="Pfam" id="PF00531">
    <property type="entry name" value="Death"/>
    <property type="match status" value="1"/>
</dbReference>
<evidence type="ECO:0000313" key="14">
    <source>
        <dbReference type="Proteomes" id="UP000504632"/>
    </source>
</evidence>
<evidence type="ECO:0000256" key="8">
    <source>
        <dbReference type="ARBA" id="ARBA00066149"/>
    </source>
</evidence>
<keyword evidence="5" id="KW-0053">Apoptosis</keyword>
<dbReference type="PANTHER" id="PTHR15077:SF10">
    <property type="entry name" value="FAS-ASSOCIATED DEATH DOMAIN PROTEIN"/>
    <property type="match status" value="1"/>
</dbReference>
<protein>
    <recommendedName>
        <fullName evidence="9">FAS-associated death domain protein</fullName>
    </recommendedName>
    <alternativeName>
        <fullName evidence="11">FAS-associating death domain-containing protein</fullName>
    </alternativeName>
    <alternativeName>
        <fullName evidence="10">Fas-associated death domain protein</fullName>
    </alternativeName>
</protein>
<evidence type="ECO:0000256" key="10">
    <source>
        <dbReference type="ARBA" id="ARBA00071128"/>
    </source>
</evidence>
<evidence type="ECO:0000256" key="6">
    <source>
        <dbReference type="ARBA" id="ARBA00022859"/>
    </source>
</evidence>
<dbReference type="InterPro" id="IPR001875">
    <property type="entry name" value="DED_dom"/>
</dbReference>
<dbReference type="GO" id="GO:0030674">
    <property type="term" value="F:protein-macromolecule adaptor activity"/>
    <property type="evidence" value="ECO:0007669"/>
    <property type="project" value="UniProtKB-ARBA"/>
</dbReference>
<dbReference type="GO" id="GO:0031265">
    <property type="term" value="C:CD95 death-inducing signaling complex"/>
    <property type="evidence" value="ECO:0007669"/>
    <property type="project" value="TreeGrafter"/>
</dbReference>
<feature type="domain" description="DED" evidence="13">
    <location>
        <begin position="3"/>
        <end position="81"/>
    </location>
</feature>
<evidence type="ECO:0000256" key="2">
    <source>
        <dbReference type="ARBA" id="ARBA00022490"/>
    </source>
</evidence>
<dbReference type="GO" id="GO:0005123">
    <property type="term" value="F:death receptor binding"/>
    <property type="evidence" value="ECO:0007669"/>
    <property type="project" value="TreeGrafter"/>
</dbReference>
<dbReference type="GO" id="GO:0005737">
    <property type="term" value="C:cytoplasm"/>
    <property type="evidence" value="ECO:0007669"/>
    <property type="project" value="UniProtKB-SubCell"/>
</dbReference>
<evidence type="ECO:0000256" key="1">
    <source>
        <dbReference type="ARBA" id="ARBA00004496"/>
    </source>
</evidence>
<evidence type="ECO:0000256" key="7">
    <source>
        <dbReference type="ARBA" id="ARBA00059068"/>
    </source>
</evidence>
<dbReference type="CDD" id="cd08336">
    <property type="entry name" value="DED_FADD"/>
    <property type="match status" value="1"/>
</dbReference>
<dbReference type="GO" id="GO:2001238">
    <property type="term" value="P:positive regulation of extrinsic apoptotic signaling pathway"/>
    <property type="evidence" value="ECO:0007669"/>
    <property type="project" value="UniProtKB-ARBA"/>
</dbReference>
<keyword evidence="3" id="KW-0597">Phosphoprotein</keyword>
<dbReference type="InParanoid" id="A0A6J2USC4"/>
<evidence type="ECO:0000259" key="12">
    <source>
        <dbReference type="PROSITE" id="PS50017"/>
    </source>
</evidence>
<dbReference type="InterPro" id="IPR011029">
    <property type="entry name" value="DEATH-like_dom_sf"/>
</dbReference>
<dbReference type="PROSITE" id="PS50168">
    <property type="entry name" value="DED"/>
    <property type="match status" value="1"/>
</dbReference>
<evidence type="ECO:0000313" key="15">
    <source>
        <dbReference type="RefSeq" id="XP_030622242.1"/>
    </source>
</evidence>
<dbReference type="AlphaFoldDB" id="A0A6J2USC4"/>
<keyword evidence="6" id="KW-0391">Immunity</keyword>